<dbReference type="PANTHER" id="PTHR11644">
    <property type="entry name" value="CYTIDINE DEAMINASE"/>
    <property type="match status" value="1"/>
</dbReference>
<sequence>MSGFEALLAAARAVVAPRQLTESAVCGTVGAAIETASGDVFVGVCVDTASSLGFCAEHSAAAAMLTSGQSEIVRMVAVDRHGAVLAPCGRCREFIIQLDAANADTLVMIDVNSSIALRELLPFR</sequence>
<dbReference type="RefSeq" id="WP_064284523.1">
    <property type="nucleotide sequence ID" value="NZ_LWCS01000055.1"/>
</dbReference>
<evidence type="ECO:0000259" key="2">
    <source>
        <dbReference type="PROSITE" id="PS51747"/>
    </source>
</evidence>
<evidence type="ECO:0000313" key="3">
    <source>
        <dbReference type="EMBL" id="OAN32069.1"/>
    </source>
</evidence>
<dbReference type="InterPro" id="IPR050202">
    <property type="entry name" value="Cyt/Deoxycyt_deaminase"/>
</dbReference>
<dbReference type="GO" id="GO:0004126">
    <property type="term" value="F:cytidine deaminase activity"/>
    <property type="evidence" value="ECO:0007669"/>
    <property type="project" value="TreeGrafter"/>
</dbReference>
<name>A0A178LM94_MYCIR</name>
<dbReference type="InterPro" id="IPR002125">
    <property type="entry name" value="CMP_dCMP_dom"/>
</dbReference>
<dbReference type="PROSITE" id="PS51747">
    <property type="entry name" value="CYT_DCMP_DEAMINASES_2"/>
    <property type="match status" value="1"/>
</dbReference>
<dbReference type="Gene3D" id="3.40.140.10">
    <property type="entry name" value="Cytidine Deaminase, domain 2"/>
    <property type="match status" value="1"/>
</dbReference>
<dbReference type="PANTHER" id="PTHR11644:SF2">
    <property type="entry name" value="CYTIDINE DEAMINASE"/>
    <property type="match status" value="1"/>
</dbReference>
<dbReference type="InterPro" id="IPR016193">
    <property type="entry name" value="Cytidine_deaminase-like"/>
</dbReference>
<comment type="similarity">
    <text evidence="1">Belongs to the cytidine and deoxycytidylate deaminase family.</text>
</comment>
<dbReference type="GO" id="GO:0072527">
    <property type="term" value="P:pyrimidine-containing compound metabolic process"/>
    <property type="evidence" value="ECO:0007669"/>
    <property type="project" value="UniProtKB-ARBA"/>
</dbReference>
<feature type="domain" description="CMP/dCMP-type deaminase" evidence="2">
    <location>
        <begin position="1"/>
        <end position="124"/>
    </location>
</feature>
<accession>A0A178LM94</accession>
<dbReference type="Pfam" id="PF00383">
    <property type="entry name" value="dCMP_cyt_deam_1"/>
    <property type="match status" value="1"/>
</dbReference>
<dbReference type="AlphaFoldDB" id="A0A178LM94"/>
<protein>
    <submittedName>
        <fullName evidence="3">Cytidine deaminase</fullName>
    </submittedName>
</protein>
<reference evidence="3 4" key="1">
    <citation type="submission" date="2016-04" db="EMBL/GenBank/DDBJ databases">
        <title>Draft Genome Sequences of Staphylococcus capitis Strain H36, S. capitis Strain H65, S. cohnii Strain H62, S. hominis Strain H69, Mycobacterium iranicum Strain H39, Plantibacter sp. Strain H53, Pseudomonas oryzihabitans Strain H72, and Microbacterium sp. Strain H83, isolated from residential settings.</title>
        <authorList>
            <person name="Lymperopoulou D."/>
            <person name="Adams R.I."/>
            <person name="Lindow S."/>
            <person name="Coil D.A."/>
            <person name="Jospin G."/>
            <person name="Eisen J.A."/>
        </authorList>
    </citation>
    <scope>NUCLEOTIDE SEQUENCE [LARGE SCALE GENOMIC DNA]</scope>
    <source>
        <strain evidence="3 4">H39</strain>
    </source>
</reference>
<dbReference type="Proteomes" id="UP000078396">
    <property type="component" value="Unassembled WGS sequence"/>
</dbReference>
<gene>
    <name evidence="3" type="ORF">A4X20_28760</name>
</gene>
<dbReference type="EMBL" id="LWCS01000055">
    <property type="protein sequence ID" value="OAN32069.1"/>
    <property type="molecule type" value="Genomic_DNA"/>
</dbReference>
<evidence type="ECO:0000256" key="1">
    <source>
        <dbReference type="ARBA" id="ARBA00006576"/>
    </source>
</evidence>
<dbReference type="GO" id="GO:0008270">
    <property type="term" value="F:zinc ion binding"/>
    <property type="evidence" value="ECO:0007669"/>
    <property type="project" value="TreeGrafter"/>
</dbReference>
<evidence type="ECO:0000313" key="4">
    <source>
        <dbReference type="Proteomes" id="UP000078396"/>
    </source>
</evidence>
<dbReference type="GO" id="GO:0005829">
    <property type="term" value="C:cytosol"/>
    <property type="evidence" value="ECO:0007669"/>
    <property type="project" value="TreeGrafter"/>
</dbReference>
<dbReference type="CDD" id="cd01283">
    <property type="entry name" value="cytidine_deaminase"/>
    <property type="match status" value="1"/>
</dbReference>
<proteinExistence type="inferred from homology"/>
<dbReference type="GO" id="GO:0055086">
    <property type="term" value="P:nucleobase-containing small molecule metabolic process"/>
    <property type="evidence" value="ECO:0007669"/>
    <property type="project" value="UniProtKB-ARBA"/>
</dbReference>
<comment type="caution">
    <text evidence="3">The sequence shown here is derived from an EMBL/GenBank/DDBJ whole genome shotgun (WGS) entry which is preliminary data.</text>
</comment>
<dbReference type="SUPFAM" id="SSF53927">
    <property type="entry name" value="Cytidine deaminase-like"/>
    <property type="match status" value="1"/>
</dbReference>
<organism evidence="3 4">
    <name type="scientific">Mycolicibacterium iranicum</name>
    <name type="common">Mycobacterium iranicum</name>
    <dbReference type="NCBI Taxonomy" id="912594"/>
    <lineage>
        <taxon>Bacteria</taxon>
        <taxon>Bacillati</taxon>
        <taxon>Actinomycetota</taxon>
        <taxon>Actinomycetes</taxon>
        <taxon>Mycobacteriales</taxon>
        <taxon>Mycobacteriaceae</taxon>
        <taxon>Mycolicibacterium</taxon>
    </lineage>
</organism>